<keyword evidence="1" id="KW-0472">Membrane</keyword>
<dbReference type="OrthoDB" id="3701102at2"/>
<feature type="transmembrane region" description="Helical" evidence="1">
    <location>
        <begin position="37"/>
        <end position="57"/>
    </location>
</feature>
<dbReference type="InParanoid" id="A0A263D5Z3"/>
<evidence type="ECO:0000256" key="1">
    <source>
        <dbReference type="SAM" id="Phobius"/>
    </source>
</evidence>
<organism evidence="2 3">
    <name type="scientific">Amycolatopsis antarctica</name>
    <dbReference type="NCBI Taxonomy" id="1854586"/>
    <lineage>
        <taxon>Bacteria</taxon>
        <taxon>Bacillati</taxon>
        <taxon>Actinomycetota</taxon>
        <taxon>Actinomycetes</taxon>
        <taxon>Pseudonocardiales</taxon>
        <taxon>Pseudonocardiaceae</taxon>
        <taxon>Amycolatopsis</taxon>
    </lineage>
</organism>
<evidence type="ECO:0000313" key="2">
    <source>
        <dbReference type="EMBL" id="OZM73458.1"/>
    </source>
</evidence>
<proteinExistence type="predicted"/>
<reference evidence="2 3" key="1">
    <citation type="submission" date="2017-07" db="EMBL/GenBank/DDBJ databases">
        <title>Amycolatopsis antarcticus sp. nov., isolated from the surface of an Antarcticus brown macroalga.</title>
        <authorList>
            <person name="Wang J."/>
            <person name="Leiva S."/>
            <person name="Huang J."/>
            <person name="Huang Y."/>
        </authorList>
    </citation>
    <scope>NUCLEOTIDE SEQUENCE [LARGE SCALE GENOMIC DNA]</scope>
    <source>
        <strain evidence="2 3">AU-G6</strain>
    </source>
</reference>
<protein>
    <recommendedName>
        <fullName evidence="4">Major facilitator superfamily (MFS) profile domain-containing protein</fullName>
    </recommendedName>
</protein>
<name>A0A263D5Z3_9PSEU</name>
<keyword evidence="3" id="KW-1185">Reference proteome</keyword>
<dbReference type="Proteomes" id="UP000242444">
    <property type="component" value="Unassembled WGS sequence"/>
</dbReference>
<feature type="transmembrane region" description="Helical" evidence="1">
    <location>
        <begin position="63"/>
        <end position="82"/>
    </location>
</feature>
<comment type="caution">
    <text evidence="2">The sequence shown here is derived from an EMBL/GenBank/DDBJ whole genome shotgun (WGS) entry which is preliminary data.</text>
</comment>
<dbReference type="EMBL" id="NKYE01000005">
    <property type="protein sequence ID" value="OZM73458.1"/>
    <property type="molecule type" value="Genomic_DNA"/>
</dbReference>
<feature type="transmembrane region" description="Helical" evidence="1">
    <location>
        <begin position="6"/>
        <end position="25"/>
    </location>
</feature>
<keyword evidence="1" id="KW-0812">Transmembrane</keyword>
<sequence>METWRIIATILLAVSGVMGVLIIMADVRERRRAPGGQVATVGAIAFTVVLVLGVLMLTVLPGWLAWGIVVTVTAVVGMLMLAG</sequence>
<keyword evidence="1" id="KW-1133">Transmembrane helix</keyword>
<dbReference type="RefSeq" id="WP_094862713.1">
    <property type="nucleotide sequence ID" value="NZ_NKYE01000005.1"/>
</dbReference>
<gene>
    <name evidence="2" type="ORF">CFN78_11070</name>
</gene>
<accession>A0A263D5Z3</accession>
<evidence type="ECO:0000313" key="3">
    <source>
        <dbReference type="Proteomes" id="UP000242444"/>
    </source>
</evidence>
<dbReference type="AlphaFoldDB" id="A0A263D5Z3"/>
<evidence type="ECO:0008006" key="4">
    <source>
        <dbReference type="Google" id="ProtNLM"/>
    </source>
</evidence>